<keyword evidence="2" id="KW-1185">Reference proteome</keyword>
<sequence>MKNLYQGKSVASIELITLEAVGEMIAQNRSKIRRKILYSNVGEQQELLLREKMEELRLLKNGLFGTPYSEVLKIQQNINQDIDDFIARVL</sequence>
<dbReference type="AlphaFoldDB" id="A0A378QLH0"/>
<dbReference type="EMBL" id="UGQB01000002">
    <property type="protein sequence ID" value="STZ01571.1"/>
    <property type="molecule type" value="Genomic_DNA"/>
</dbReference>
<gene>
    <name evidence="1" type="ORF">NCTC12877_00034</name>
</gene>
<dbReference type="RefSeq" id="WP_029103648.1">
    <property type="nucleotide sequence ID" value="NZ_UGQB01000002.1"/>
</dbReference>
<dbReference type="STRING" id="1122244.GCA_000426885_02273"/>
<evidence type="ECO:0000313" key="2">
    <source>
        <dbReference type="Proteomes" id="UP000254065"/>
    </source>
</evidence>
<protein>
    <submittedName>
        <fullName evidence="1">Uncharacterized protein</fullName>
    </submittedName>
</protein>
<evidence type="ECO:0000313" key="1">
    <source>
        <dbReference type="EMBL" id="STZ01571.1"/>
    </source>
</evidence>
<dbReference type="Proteomes" id="UP000254065">
    <property type="component" value="Unassembled WGS sequence"/>
</dbReference>
<proteinExistence type="predicted"/>
<organism evidence="1 2">
    <name type="scientific">Moraxella caprae</name>
    <dbReference type="NCBI Taxonomy" id="90240"/>
    <lineage>
        <taxon>Bacteria</taxon>
        <taxon>Pseudomonadati</taxon>
        <taxon>Pseudomonadota</taxon>
        <taxon>Gammaproteobacteria</taxon>
        <taxon>Moraxellales</taxon>
        <taxon>Moraxellaceae</taxon>
        <taxon>Moraxella</taxon>
    </lineage>
</organism>
<accession>A0A378QLH0</accession>
<name>A0A378QLH0_9GAMM</name>
<reference evidence="1 2" key="1">
    <citation type="submission" date="2018-06" db="EMBL/GenBank/DDBJ databases">
        <authorList>
            <consortium name="Pathogen Informatics"/>
            <person name="Doyle S."/>
        </authorList>
    </citation>
    <scope>NUCLEOTIDE SEQUENCE [LARGE SCALE GENOMIC DNA]</scope>
    <source>
        <strain evidence="1 2">NCTC12877</strain>
    </source>
</reference>